<reference evidence="2 3" key="2">
    <citation type="submission" date="2015-10" db="EMBL/GenBank/DDBJ databases">
        <title>Draft Genome Sequence of Prosthecomicrobium hirschii ATCC 27832.</title>
        <authorList>
            <person name="Daniel J."/>
            <person name="Givan S.A."/>
            <person name="Brun Y.V."/>
            <person name="Brown P.J."/>
        </authorList>
    </citation>
    <scope>NUCLEOTIDE SEQUENCE [LARGE SCALE GENOMIC DNA]</scope>
    <source>
        <strain evidence="2 3">16</strain>
    </source>
</reference>
<feature type="transmembrane region" description="Helical" evidence="1">
    <location>
        <begin position="44"/>
        <end position="65"/>
    </location>
</feature>
<dbReference type="AlphaFoldDB" id="A0A0N8GEK2"/>
<feature type="transmembrane region" description="Helical" evidence="1">
    <location>
        <begin position="117"/>
        <end position="139"/>
    </location>
</feature>
<name>A0A0N8GEK2_9HYPH</name>
<keyword evidence="1" id="KW-0812">Transmembrane</keyword>
<dbReference type="Proteomes" id="UP000048984">
    <property type="component" value="Unassembled WGS sequence"/>
</dbReference>
<evidence type="ECO:0000256" key="1">
    <source>
        <dbReference type="SAM" id="Phobius"/>
    </source>
</evidence>
<dbReference type="RefSeq" id="WP_054357916.1">
    <property type="nucleotide sequence ID" value="NZ_LJYW01000001.1"/>
</dbReference>
<keyword evidence="1" id="KW-1133">Transmembrane helix</keyword>
<dbReference type="EMBL" id="LJYW01000001">
    <property type="protein sequence ID" value="KPL51753.1"/>
    <property type="molecule type" value="Genomic_DNA"/>
</dbReference>
<evidence type="ECO:0000313" key="2">
    <source>
        <dbReference type="EMBL" id="KPL51753.1"/>
    </source>
</evidence>
<evidence type="ECO:0000313" key="3">
    <source>
        <dbReference type="Proteomes" id="UP000048984"/>
    </source>
</evidence>
<feature type="transmembrane region" description="Helical" evidence="1">
    <location>
        <begin position="175"/>
        <end position="193"/>
    </location>
</feature>
<keyword evidence="3" id="KW-1185">Reference proteome</keyword>
<dbReference type="STRING" id="665126.ABB55_05515"/>
<feature type="transmembrane region" description="Helical" evidence="1">
    <location>
        <begin position="72"/>
        <end position="97"/>
    </location>
</feature>
<comment type="caution">
    <text evidence="2">The sequence shown here is derived from an EMBL/GenBank/DDBJ whole genome shotgun (WGS) entry which is preliminary data.</text>
</comment>
<feature type="transmembrane region" description="Helical" evidence="1">
    <location>
        <begin position="146"/>
        <end position="163"/>
    </location>
</feature>
<keyword evidence="1" id="KW-0472">Membrane</keyword>
<accession>A0A0N8GEK2</accession>
<sequence length="212" mass="21670">MKISRMPTAAVLGVTSGALSFLTIKYYPDVFTLASIVPGAEKGMSLVPGVIFGVAVALSMVVTGAAGRLPALAGTVLIVLAAWGAAYHASVLVVPTVEKLVPAALEKGNRDLLTMTLAMNVGNLIGGIATMVAAGLAAGRRVPGSTVLLALIAGSLSVFAALYGARDSKDGENLAILFILWQTAMLSVVHASFMRLDDEAARAARGGRPARP</sequence>
<organism evidence="2 3">
    <name type="scientific">Prosthecodimorpha hirschii</name>
    <dbReference type="NCBI Taxonomy" id="665126"/>
    <lineage>
        <taxon>Bacteria</taxon>
        <taxon>Pseudomonadati</taxon>
        <taxon>Pseudomonadota</taxon>
        <taxon>Alphaproteobacteria</taxon>
        <taxon>Hyphomicrobiales</taxon>
        <taxon>Ancalomicrobiaceae</taxon>
        <taxon>Prosthecodimorpha</taxon>
    </lineage>
</organism>
<protein>
    <submittedName>
        <fullName evidence="2">Uncharacterized protein</fullName>
    </submittedName>
</protein>
<proteinExistence type="predicted"/>
<reference evidence="2 3" key="1">
    <citation type="submission" date="2015-09" db="EMBL/GenBank/DDBJ databases">
        <authorList>
            <consortium name="Swine Surveillance"/>
        </authorList>
    </citation>
    <scope>NUCLEOTIDE SEQUENCE [LARGE SCALE GENOMIC DNA]</scope>
    <source>
        <strain evidence="2 3">16</strain>
    </source>
</reference>
<gene>
    <name evidence="2" type="ORF">ABB55_05515</name>
</gene>